<organism evidence="1 2">
    <name type="scientific">Photinus pyralis</name>
    <name type="common">Common eastern firefly</name>
    <name type="synonym">Lampyris pyralis</name>
    <dbReference type="NCBI Taxonomy" id="7054"/>
    <lineage>
        <taxon>Eukaryota</taxon>
        <taxon>Metazoa</taxon>
        <taxon>Ecdysozoa</taxon>
        <taxon>Arthropoda</taxon>
        <taxon>Hexapoda</taxon>
        <taxon>Insecta</taxon>
        <taxon>Pterygota</taxon>
        <taxon>Neoptera</taxon>
        <taxon>Endopterygota</taxon>
        <taxon>Coleoptera</taxon>
        <taxon>Polyphaga</taxon>
        <taxon>Elateriformia</taxon>
        <taxon>Elateroidea</taxon>
        <taxon>Lampyridae</taxon>
        <taxon>Lampyrinae</taxon>
        <taxon>Photinus</taxon>
    </lineage>
</organism>
<dbReference type="EMBL" id="VVIM01000011">
    <property type="protein sequence ID" value="KAB0791129.1"/>
    <property type="molecule type" value="Genomic_DNA"/>
</dbReference>
<dbReference type="Proteomes" id="UP000327044">
    <property type="component" value="Unassembled WGS sequence"/>
</dbReference>
<dbReference type="InParanoid" id="A0A5N4A1F4"/>
<evidence type="ECO:0000313" key="2">
    <source>
        <dbReference type="Proteomes" id="UP000327044"/>
    </source>
</evidence>
<proteinExistence type="predicted"/>
<sequence length="108" mass="12767">MQITRQITISVKSREKLIQYANGKSQSQSHLLKQQFLCWNCFRKYNVVPRIEDEVESTKQVSCFFLFLFAKENGIKWILAWISLSAAKERNLDGIKWIPWELNSRVKS</sequence>
<keyword evidence="2" id="KW-1185">Reference proteome</keyword>
<accession>A0A5N4A1F4</accession>
<protein>
    <submittedName>
        <fullName evidence="1">Uncharacterized protein</fullName>
    </submittedName>
</protein>
<evidence type="ECO:0000313" key="1">
    <source>
        <dbReference type="EMBL" id="KAB0791129.1"/>
    </source>
</evidence>
<gene>
    <name evidence="1" type="ORF">PPYR_02929</name>
</gene>
<name>A0A5N4A1F4_PHOPY</name>
<comment type="caution">
    <text evidence="1">The sequence shown here is derived from an EMBL/GenBank/DDBJ whole genome shotgun (WGS) entry which is preliminary data.</text>
</comment>
<reference evidence="1 2" key="1">
    <citation type="journal article" date="2018" name="Elife">
        <title>Firefly genomes illuminate parallel origins of bioluminescence in beetles.</title>
        <authorList>
            <person name="Fallon T.R."/>
            <person name="Lower S.E."/>
            <person name="Chang C.H."/>
            <person name="Bessho-Uehara M."/>
            <person name="Martin G.J."/>
            <person name="Bewick A.J."/>
            <person name="Behringer M."/>
            <person name="Debat H.J."/>
            <person name="Wong I."/>
            <person name="Day J.C."/>
            <person name="Suvorov A."/>
            <person name="Silva C.J."/>
            <person name="Stanger-Hall K.F."/>
            <person name="Hall D.W."/>
            <person name="Schmitz R.J."/>
            <person name="Nelson D.R."/>
            <person name="Lewis S.M."/>
            <person name="Shigenobu S."/>
            <person name="Bybee S.M."/>
            <person name="Larracuente A.M."/>
            <person name="Oba Y."/>
            <person name="Weng J.K."/>
        </authorList>
    </citation>
    <scope>NUCLEOTIDE SEQUENCE [LARGE SCALE GENOMIC DNA]</scope>
    <source>
        <strain evidence="1">1611_PpyrPB1</strain>
        <tissue evidence="1">Whole body</tissue>
    </source>
</reference>
<dbReference type="AlphaFoldDB" id="A0A5N4A1F4"/>